<evidence type="ECO:0000313" key="5">
    <source>
        <dbReference type="EMBL" id="MFB9904406.1"/>
    </source>
</evidence>
<feature type="domain" description="LamG-like jellyroll fold" evidence="4">
    <location>
        <begin position="1164"/>
        <end position="1295"/>
    </location>
</feature>
<feature type="domain" description="LamG-like jellyroll fold" evidence="4">
    <location>
        <begin position="729"/>
        <end position="871"/>
    </location>
</feature>
<keyword evidence="1" id="KW-0732">Signal</keyword>
<accession>A0ABV5ZU40</accession>
<dbReference type="RefSeq" id="WP_377851605.1">
    <property type="nucleotide sequence ID" value="NZ_JBHLZU010000009.1"/>
</dbReference>
<reference evidence="5 6" key="1">
    <citation type="submission" date="2024-09" db="EMBL/GenBank/DDBJ databases">
        <authorList>
            <person name="Sun Q."/>
            <person name="Mori K."/>
        </authorList>
    </citation>
    <scope>NUCLEOTIDE SEQUENCE [LARGE SCALE GENOMIC DNA]</scope>
    <source>
        <strain evidence="5 6">TBRC 7907</strain>
    </source>
</reference>
<dbReference type="PANTHER" id="PTHR46943">
    <property type="entry name" value="PENTRAXIN-RELATED PROTEIN PTX3"/>
    <property type="match status" value="1"/>
</dbReference>
<evidence type="ECO:0000256" key="2">
    <source>
        <dbReference type="ARBA" id="ARBA00023157"/>
    </source>
</evidence>
<dbReference type="SUPFAM" id="SSF49899">
    <property type="entry name" value="Concanavalin A-like lectins/glucanases"/>
    <property type="match status" value="6"/>
</dbReference>
<feature type="transmembrane region" description="Helical" evidence="3">
    <location>
        <begin position="12"/>
        <end position="35"/>
    </location>
</feature>
<evidence type="ECO:0000313" key="6">
    <source>
        <dbReference type="Proteomes" id="UP001589693"/>
    </source>
</evidence>
<dbReference type="Pfam" id="PF13385">
    <property type="entry name" value="Laminin_G_3"/>
    <property type="match status" value="6"/>
</dbReference>
<dbReference type="SMART" id="SM00560">
    <property type="entry name" value="LamGL"/>
    <property type="match status" value="6"/>
</dbReference>
<dbReference type="EMBL" id="JBHLZU010000009">
    <property type="protein sequence ID" value="MFB9904406.1"/>
    <property type="molecule type" value="Genomic_DNA"/>
</dbReference>
<keyword evidence="6" id="KW-1185">Reference proteome</keyword>
<feature type="domain" description="LamG-like jellyroll fold" evidence="4">
    <location>
        <begin position="1366"/>
        <end position="1516"/>
    </location>
</feature>
<dbReference type="InterPro" id="IPR013320">
    <property type="entry name" value="ConA-like_dom_sf"/>
</dbReference>
<dbReference type="Gene3D" id="2.60.120.200">
    <property type="match status" value="6"/>
</dbReference>
<gene>
    <name evidence="5" type="ORF">ACFFQA_10710</name>
</gene>
<dbReference type="PANTHER" id="PTHR46943:SF1">
    <property type="entry name" value="PENTRAXIN-RELATED PROTEIN PTX3"/>
    <property type="match status" value="1"/>
</dbReference>
<dbReference type="InterPro" id="IPR006558">
    <property type="entry name" value="LamG-like"/>
</dbReference>
<name>A0ABV5ZU40_9PSEU</name>
<evidence type="ECO:0000256" key="3">
    <source>
        <dbReference type="SAM" id="Phobius"/>
    </source>
</evidence>
<keyword evidence="3" id="KW-0812">Transmembrane</keyword>
<sequence length="2204" mass="232846">MARSTTGAGLRRLAVGMAVVLGVTGLAVLPSSSWWSPEAPVERVAEAADTAVALQAARRQGEPVTVTGLTTETRTVVARQDGTLTAELSAAPARLRKDGRWVSIDPTLVSGKENTVVPRAVGTEVVLSNGGKTPLLRIGAPGRSVTLTWPAELPAPVLDGATATYPGVLPDVDLVLTAQAQGVVQHLRVHNAEAARNPALARVRFGVTTDGLNVRAVDSGALEAVDSAGEVVFATPPATMWDASGERRAKVGIEVEATSLTLVPDAGLLTDPAAKFPVTIDPDWYTNDRKDWTKVFSGKPDSKHWYGGNDVDTWAKVGLCTGWAWCNGIGTARSYFQFDTSFLRGKRIISADFNATIVYGPQCVTSDHELWIANATFGPDTTWNNAPGGTYVDTSPAASSYNGCVGNKPIGFTAGQYINPNGWSAYFIKAANENDKSAWRKYDAAGTKIVVNYNTRPGAPTDLTTDPPRTACKWCDGVPYVGDDFIRLKGRLADAENDQLTAIWDVYGGAKTEHIEGPTLGSGNVFSTTLDLRNRHEQRVTWTLWGRDPAVDGGDWRNGPAFVVDRVGIDKTPGVTSFLYQEDNRWHGGVGVPGRFVFDAAGVPDVDHYLYGWNDPPSTKVDADKLGGKAVVDIAPPGDGPRDLYVQSVDRAGHRSPAKKLHIYVRAGNGPLAQWSFDGNARDTAFLGDRHGTLSGNASYTAAGAVGSAIALDGATGYVTAPNTVRTDASMTVSAWAKVDQGTGARAVISQEGDRFAGFTLWYRPDNGGRWVFAMVNPDAADKWADTAWSSTNAQIGVWTHLTAVYDGPANQLRLYVNGVLSATQTRIATPVNSTGPLRVGRTQWDSNPGLDYFAGAIDEVKVYDRILSDAEVRSAVSRDAVQVGHWKLDETEGSTAANAVAGGTMGVLQGKAKFTPDGAVNGAVRFGEPGDHVTTGQPAVRTDQSFTVSAWVRQDEALAPGLPAAAVTQDGAVMSGFYLGYRQRTDGGGNWEFYLPSADAAERPADEGVWSGSLAQLRTWTHLTGVYDAPAKQIRLYVDGELAATAPREKGFNATGPLLLGRGKWQGDVGHEWRGAVDEARVFSRVVSAEEVRGIVGRDNVAAGHWKFDGNTQDSSPRALHGTPVGATAYVGGQSSMPDPADLALRLDGAAAVGTPHVVDTDRSFSVTAWARADENGGTVLSQDGTKVSGFTLTARSDGKWSFGLPTADNATAARTEAVGGSVQKGQWTHLVGVHDAGAKQILLYVNGVQAGTAAHTQVWNAAGGLQIGRSKQGEHFKGSIDDVSAYSRSLFAGEIQAMAGRDLTLAHNYPLDEGSGRNAADAVGSRTAALSGDAAFAPGRVGNAVTFGGAGAAATTGVDVRSDQAFTVSAWVRLGEKTCTAGACRTDAVTIDGTRTSKFRLGHLIDDDNSQLGAWIFEMPESDADNARITKAAVSTLPSETNQWTFLVGVYDPASKKMWLYVNGTRVGDGTLDNAWPASGALAIGRGKVNGAAAEHWKGGVDDVRLYTGQLDKDRITALYRSYPAQQGAATLPVADAGHWRLNGNGDDSSGRDQVMTFQGGVSWGGGQTSAAAEFDGTSGYGQTSGRVVDTGKSFSVSTWAFATDTGSGNRTVVAQDASRQSAFSLGYHGATKKWAVLLPSADQDNATVPVLTSSESAVAAEWTHLTLSYDANLKQVRLYVNGVLSGAQTGLTALPSSGPLSLGRARVNGAAAAFFKGNIDDLRVYSKAVSDGEARRIHDDMPDRDLAFYRFDDGAAKDITWRKAEAALSSGTSFGAGVSGQALQFDGVSGTATTPSRLSMRDSFTVAAWAKLTRDDRVATVASQDGDRMSGFVLQYRPVEKRWVFGAAASDTDGAPLTYAASLVPPKVGEWTHLNGVYDYAGRQLRLYVNGQLVGTRNNVVLWQATGNVVLGREKTNGKPSGFFAGALDEVRYGAGFATDSDIADRGGWAAPKPAQLGRFVNAAGDRFTGRTDTVLEGYHLERALGLPAAEGPHTKMTYACRSGADAFTSSDPACEGGQKIGDVGLVYEVQPKNVPTLPLYRCRAGGDRFDSRDAACGGNTVDGLLGYSVAYADFARHVLDGYEHASLTDGPAPGYRAEGSHGLLALTAQQGTRQLFNCRSGYDHFVSTDSTCGGKTVIGVLGSIWTAAPEGVDNRPLYQCVLPGGDGDHMVSNRADCEGFPPERIGYVLTAVPGVTAVFE</sequence>
<keyword evidence="3" id="KW-1133">Transmembrane helix</keyword>
<comment type="caution">
    <text evidence="5">The sequence shown here is derived from an EMBL/GenBank/DDBJ whole genome shotgun (WGS) entry which is preliminary data.</text>
</comment>
<dbReference type="Proteomes" id="UP001589693">
    <property type="component" value="Unassembled WGS sequence"/>
</dbReference>
<feature type="domain" description="LamG-like jellyroll fold" evidence="4">
    <location>
        <begin position="1805"/>
        <end position="1944"/>
    </location>
</feature>
<evidence type="ECO:0000259" key="4">
    <source>
        <dbReference type="SMART" id="SM00560"/>
    </source>
</evidence>
<keyword evidence="2" id="KW-1015">Disulfide bond</keyword>
<organism evidence="5 6">
    <name type="scientific">Allokutzneria oryzae</name>
    <dbReference type="NCBI Taxonomy" id="1378989"/>
    <lineage>
        <taxon>Bacteria</taxon>
        <taxon>Bacillati</taxon>
        <taxon>Actinomycetota</taxon>
        <taxon>Actinomycetes</taxon>
        <taxon>Pseudonocardiales</taxon>
        <taxon>Pseudonocardiaceae</taxon>
        <taxon>Allokutzneria</taxon>
    </lineage>
</organism>
<feature type="domain" description="LamG-like jellyroll fold" evidence="4">
    <location>
        <begin position="1595"/>
        <end position="1735"/>
    </location>
</feature>
<feature type="domain" description="LamG-like jellyroll fold" evidence="4">
    <location>
        <begin position="945"/>
        <end position="1091"/>
    </location>
</feature>
<protein>
    <submittedName>
        <fullName evidence="5">LamG-like jellyroll fold domain-containing protein</fullName>
    </submittedName>
</protein>
<dbReference type="InterPro" id="IPR042837">
    <property type="entry name" value="PTX3"/>
</dbReference>
<evidence type="ECO:0000256" key="1">
    <source>
        <dbReference type="ARBA" id="ARBA00022729"/>
    </source>
</evidence>
<keyword evidence="3" id="KW-0472">Membrane</keyword>
<proteinExistence type="predicted"/>